<evidence type="ECO:0000259" key="15">
    <source>
        <dbReference type="Pfam" id="PF03372"/>
    </source>
</evidence>
<keyword evidence="9" id="KW-0269">Exonuclease</keyword>
<evidence type="ECO:0000256" key="6">
    <source>
        <dbReference type="ARBA" id="ARBA00022722"/>
    </source>
</evidence>
<evidence type="ECO:0000256" key="4">
    <source>
        <dbReference type="ARBA" id="ARBA00022553"/>
    </source>
</evidence>
<dbReference type="SUPFAM" id="SSF56219">
    <property type="entry name" value="DNase I-like"/>
    <property type="match status" value="1"/>
</dbReference>
<dbReference type="GO" id="GO:0006397">
    <property type="term" value="P:mRNA processing"/>
    <property type="evidence" value="ECO:0007669"/>
    <property type="project" value="UniProtKB-KW"/>
</dbReference>
<evidence type="ECO:0000256" key="3">
    <source>
        <dbReference type="ARBA" id="ARBA00010774"/>
    </source>
</evidence>
<evidence type="ECO:0000256" key="11">
    <source>
        <dbReference type="ARBA" id="ARBA00022946"/>
    </source>
</evidence>
<evidence type="ECO:0000313" key="17">
    <source>
        <dbReference type="Ensembl" id="ENSECRP00000028081.1"/>
    </source>
</evidence>
<keyword evidence="8" id="KW-0378">Hydrolase</keyword>
<evidence type="ECO:0000256" key="8">
    <source>
        <dbReference type="ARBA" id="ARBA00022801"/>
    </source>
</evidence>
<dbReference type="Gene3D" id="3.60.10.10">
    <property type="entry name" value="Endonuclease/exonuclease/phosphatase"/>
    <property type="match status" value="1"/>
</dbReference>
<proteinExistence type="inferred from homology"/>
<dbReference type="InterPro" id="IPR048821">
    <property type="entry name" value="PDE12-like_N"/>
</dbReference>
<dbReference type="GeneID" id="114668708"/>
<evidence type="ECO:0000313" key="18">
    <source>
        <dbReference type="Proteomes" id="UP000694620"/>
    </source>
</evidence>
<evidence type="ECO:0000259" key="16">
    <source>
        <dbReference type="Pfam" id="PF21171"/>
    </source>
</evidence>
<evidence type="ECO:0000256" key="14">
    <source>
        <dbReference type="ARBA" id="ARBA00083541"/>
    </source>
</evidence>
<reference evidence="17" key="3">
    <citation type="submission" date="2025-09" db="UniProtKB">
        <authorList>
            <consortium name="Ensembl"/>
        </authorList>
    </citation>
    <scope>IDENTIFICATION</scope>
</reference>
<dbReference type="GO" id="GO:0046872">
    <property type="term" value="F:metal ion binding"/>
    <property type="evidence" value="ECO:0007669"/>
    <property type="project" value="UniProtKB-KW"/>
</dbReference>
<dbReference type="Ensembl" id="ENSECRT00000028667.1">
    <property type="protein sequence ID" value="ENSECRP00000028081.1"/>
    <property type="gene ID" value="ENSECRG00000019009.1"/>
</dbReference>
<keyword evidence="6" id="KW-0540">Nuclease</keyword>
<dbReference type="PANTHER" id="PTHR12121:SF37">
    <property type="entry name" value="2',5'-PHOSPHODIESTERASE 12"/>
    <property type="match status" value="1"/>
</dbReference>
<dbReference type="OrthoDB" id="412787at2759"/>
<reference evidence="17" key="2">
    <citation type="submission" date="2025-08" db="UniProtKB">
        <authorList>
            <consortium name="Ensembl"/>
        </authorList>
    </citation>
    <scope>IDENTIFICATION</scope>
</reference>
<keyword evidence="18" id="KW-1185">Reference proteome</keyword>
<evidence type="ECO:0000256" key="1">
    <source>
        <dbReference type="ARBA" id="ARBA00001946"/>
    </source>
</evidence>
<accession>A0A8C4T8W5</accession>
<comment type="cofactor">
    <cofactor evidence="1">
        <name>Mg(2+)</name>
        <dbReference type="ChEBI" id="CHEBI:18420"/>
    </cofactor>
</comment>
<evidence type="ECO:0000256" key="13">
    <source>
        <dbReference type="ARBA" id="ARBA00072755"/>
    </source>
</evidence>
<feature type="domain" description="Endonuclease/exonuclease/phosphatase" evidence="15">
    <location>
        <begin position="298"/>
        <end position="601"/>
    </location>
</feature>
<dbReference type="CTD" id="201626"/>
<keyword evidence="5" id="KW-0507">mRNA processing</keyword>
<keyword evidence="11" id="KW-0809">Transit peptide</keyword>
<reference evidence="17" key="1">
    <citation type="submission" date="2021-06" db="EMBL/GenBank/DDBJ databases">
        <authorList>
            <consortium name="Wellcome Sanger Institute Data Sharing"/>
        </authorList>
    </citation>
    <scope>NUCLEOTIDE SEQUENCE [LARGE SCALE GENOMIC DNA]</scope>
</reference>
<dbReference type="FunFam" id="3.60.10.10:FF:000018">
    <property type="entry name" value="2',5'-phosphodiesterase 12"/>
    <property type="match status" value="1"/>
</dbReference>
<keyword evidence="4" id="KW-0597">Phosphoprotein</keyword>
<dbReference type="InterPro" id="IPR050410">
    <property type="entry name" value="CCR4/nocturin_mRNA_transcr"/>
</dbReference>
<dbReference type="GeneTree" id="ENSGT00940000157205"/>
<gene>
    <name evidence="17" type="primary">PDE12</name>
    <name evidence="17" type="synonym">pde12</name>
</gene>
<comment type="subcellular location">
    <subcellularLocation>
        <location evidence="2">Mitochondrion matrix</location>
    </subcellularLocation>
</comment>
<dbReference type="RefSeq" id="XP_028680442.1">
    <property type="nucleotide sequence ID" value="XM_028824609.2"/>
</dbReference>
<evidence type="ECO:0000256" key="10">
    <source>
        <dbReference type="ARBA" id="ARBA00022842"/>
    </source>
</evidence>
<protein>
    <recommendedName>
        <fullName evidence="13">2',5'-phosphodiesterase 12</fullName>
    </recommendedName>
    <alternativeName>
        <fullName evidence="14">Mitochondrial deadenylase</fullName>
    </alternativeName>
</protein>
<organism evidence="17 18">
    <name type="scientific">Erpetoichthys calabaricus</name>
    <name type="common">Rope fish</name>
    <name type="synonym">Calamoichthys calabaricus</name>
    <dbReference type="NCBI Taxonomy" id="27687"/>
    <lineage>
        <taxon>Eukaryota</taxon>
        <taxon>Metazoa</taxon>
        <taxon>Chordata</taxon>
        <taxon>Craniata</taxon>
        <taxon>Vertebrata</taxon>
        <taxon>Euteleostomi</taxon>
        <taxon>Actinopterygii</taxon>
        <taxon>Polypteriformes</taxon>
        <taxon>Polypteridae</taxon>
        <taxon>Erpetoichthys</taxon>
    </lineage>
</organism>
<dbReference type="AlphaFoldDB" id="A0A8C4T8W5"/>
<dbReference type="PANTHER" id="PTHR12121">
    <property type="entry name" value="CARBON CATABOLITE REPRESSOR PROTEIN 4"/>
    <property type="match status" value="1"/>
</dbReference>
<evidence type="ECO:0000256" key="7">
    <source>
        <dbReference type="ARBA" id="ARBA00022723"/>
    </source>
</evidence>
<evidence type="ECO:0000256" key="5">
    <source>
        <dbReference type="ARBA" id="ARBA00022664"/>
    </source>
</evidence>
<dbReference type="InterPro" id="IPR036691">
    <property type="entry name" value="Endo/exonu/phosph_ase_sf"/>
</dbReference>
<keyword evidence="10" id="KW-0460">Magnesium</keyword>
<dbReference type="GO" id="GO:0004535">
    <property type="term" value="F:poly(A)-specific ribonuclease activity"/>
    <property type="evidence" value="ECO:0007669"/>
    <property type="project" value="UniProtKB-ARBA"/>
</dbReference>
<name>A0A8C4T8W5_ERPCA</name>
<sequence>MRYFFKQYETVTLMRLYLANVLFPIARCLGTSMFPSLPLTARRLLSDVLKLSARTVSQRNRQMERAIVRCVPSEPKLTISFTLDGSQRHMQRDQTEQLGRVLARIATNATKGNSKAKKSQKNRCEQTAATETVIGLYYKDEAVAEDVFNSDAWLDGSVLRVGERRYRVERNPPTFITVELPASLLAGFPVCPKVELEFGELEHCAFQWFKEVRPNAGVEGQEDCWVEAGNERVFIPRNSDIGLNIKLKCTPGSGDRYGVSRELLSAGPVQAGPGVCTFDQRHIYTSRLTGGGTVRTVSYNILADIYAQTELSKNVLYPYCAPYALDIDYRQSLIKKELSGYNADIICLQEVDKSVFADSLVPALDAYGMEGLFKVKDKQHEGLATFYRRSRFKLLAQHDVKLSDSLVSDPLHRDLLSKITDGSPAAKEKALQRSTSLQVTVLHDVNDPSRLICVANTHLYWHPKGGNIRLVQAAISLRHIQQVAMELYEHIPVIFAGDFNSIPSSGLYEFVTKGEIAESHEDWLSNGPEEQCSMSLSHALKLRSACGEPAYTNYVAGYRGCLDYIFVDCSALSVEQVIPLPSHEEVTAHQALPSVSHPSDHIALICDLQWK</sequence>
<dbReference type="GO" id="GO:0005759">
    <property type="term" value="C:mitochondrial matrix"/>
    <property type="evidence" value="ECO:0007669"/>
    <property type="project" value="UniProtKB-SubCell"/>
</dbReference>
<evidence type="ECO:0000256" key="2">
    <source>
        <dbReference type="ARBA" id="ARBA00004305"/>
    </source>
</evidence>
<evidence type="ECO:0000256" key="9">
    <source>
        <dbReference type="ARBA" id="ARBA00022839"/>
    </source>
</evidence>
<dbReference type="Pfam" id="PF03372">
    <property type="entry name" value="Exo_endo_phos"/>
    <property type="match status" value="1"/>
</dbReference>
<dbReference type="Proteomes" id="UP000694620">
    <property type="component" value="Chromosome 18"/>
</dbReference>
<evidence type="ECO:0000256" key="12">
    <source>
        <dbReference type="ARBA" id="ARBA00023128"/>
    </source>
</evidence>
<feature type="domain" description="2',5'-phosphodiesterase 12-like N-terminal" evidence="16">
    <location>
        <begin position="172"/>
        <end position="269"/>
    </location>
</feature>
<dbReference type="GO" id="GO:0000288">
    <property type="term" value="P:nuclear-transcribed mRNA catabolic process, deadenylation-dependent decay"/>
    <property type="evidence" value="ECO:0007669"/>
    <property type="project" value="TreeGrafter"/>
</dbReference>
<comment type="similarity">
    <text evidence="3">Belongs to the CCR4/nocturin family.</text>
</comment>
<dbReference type="InterPro" id="IPR005135">
    <property type="entry name" value="Endo/exonuclease/phosphatase"/>
</dbReference>
<keyword evidence="7" id="KW-0479">Metal-binding</keyword>
<dbReference type="Pfam" id="PF21171">
    <property type="entry name" value="PDE12-like_N"/>
    <property type="match status" value="1"/>
</dbReference>
<keyword evidence="12" id="KW-0496">Mitochondrion</keyword>